<proteinExistence type="predicted"/>
<accession>A0A2B7YBD1</accession>
<dbReference type="Proteomes" id="UP000224634">
    <property type="component" value="Unassembled WGS sequence"/>
</dbReference>
<evidence type="ECO:0000313" key="2">
    <source>
        <dbReference type="EMBL" id="PGH18182.1"/>
    </source>
</evidence>
<dbReference type="InterPro" id="IPR011042">
    <property type="entry name" value="6-blade_b-propeller_TolB-like"/>
</dbReference>
<dbReference type="PANTHER" id="PTHR42060">
    <property type="entry name" value="NHL REPEAT-CONTAINING PROTEIN-RELATED"/>
    <property type="match status" value="1"/>
</dbReference>
<dbReference type="AlphaFoldDB" id="A0A2B7YBD1"/>
<dbReference type="Gene3D" id="2.120.10.30">
    <property type="entry name" value="TolB, C-terminal domain"/>
    <property type="match status" value="1"/>
</dbReference>
<dbReference type="PANTHER" id="PTHR42060:SF1">
    <property type="entry name" value="NHL REPEAT-CONTAINING PROTEIN"/>
    <property type="match status" value="1"/>
</dbReference>
<comment type="caution">
    <text evidence="2">The sequence shown here is derived from an EMBL/GenBank/DDBJ whole genome shotgun (WGS) entry which is preliminary data.</text>
</comment>
<name>A0A2B7YBD1_POLH7</name>
<reference evidence="2 3" key="1">
    <citation type="submission" date="2017-10" db="EMBL/GenBank/DDBJ databases">
        <title>Comparative genomics in systemic dimorphic fungi from Ajellomycetaceae.</title>
        <authorList>
            <person name="Munoz J.F."/>
            <person name="Mcewen J.G."/>
            <person name="Clay O.K."/>
            <person name="Cuomo C.A."/>
        </authorList>
    </citation>
    <scope>NUCLEOTIDE SEQUENCE [LARGE SCALE GENOMIC DNA]</scope>
    <source>
        <strain evidence="2 3">UAMH7299</strain>
    </source>
</reference>
<evidence type="ECO:0000313" key="3">
    <source>
        <dbReference type="Proteomes" id="UP000224634"/>
    </source>
</evidence>
<dbReference type="InterPro" id="IPR013658">
    <property type="entry name" value="SGL"/>
</dbReference>
<protein>
    <recommendedName>
        <fullName evidence="1">SMP-30/Gluconolactonase/LRE-like region domain-containing protein</fullName>
    </recommendedName>
</protein>
<evidence type="ECO:0000259" key="1">
    <source>
        <dbReference type="Pfam" id="PF08450"/>
    </source>
</evidence>
<dbReference type="STRING" id="1447883.A0A2B7YBD1"/>
<dbReference type="Pfam" id="PF08450">
    <property type="entry name" value="SGL"/>
    <property type="match status" value="1"/>
</dbReference>
<keyword evidence="3" id="KW-1185">Reference proteome</keyword>
<dbReference type="SUPFAM" id="SSF63829">
    <property type="entry name" value="Calcium-dependent phosphotriesterase"/>
    <property type="match status" value="1"/>
</dbReference>
<dbReference type="EMBL" id="PDNA01000059">
    <property type="protein sequence ID" value="PGH18182.1"/>
    <property type="molecule type" value="Genomic_DNA"/>
</dbReference>
<dbReference type="OrthoDB" id="9977941at2759"/>
<dbReference type="InterPro" id="IPR052998">
    <property type="entry name" value="Hetero-Diels-Alderase-like"/>
</dbReference>
<sequence length="262" mass="27356">MSPPTLYSLNPATKQVTTVHSFPSGGGNLFGIGEYGDEVFVVVAGTNLWTVDFRESPPDIKNSVSVNEAQMLNGVTKLHDEAVLIAESGRGTVWRLETNAGNAVIAQQLPEQASPPGGFAIGVNGVRVRDGYLYWTNTNGRAFYRVQIDAETGTASEGAAVEKIAEFDVIVDDFAFDEAGNAYIATANANTVLRVAPDGSVSTLIGSISELTVAGATAAKFGRRPEDQDILYVVTNGGQTGPVNGVTEGGKVVAVNTSTDAA</sequence>
<gene>
    <name evidence="2" type="ORF">AJ80_04569</name>
</gene>
<organism evidence="2 3">
    <name type="scientific">Polytolypa hystricis (strain UAMH7299)</name>
    <dbReference type="NCBI Taxonomy" id="1447883"/>
    <lineage>
        <taxon>Eukaryota</taxon>
        <taxon>Fungi</taxon>
        <taxon>Dikarya</taxon>
        <taxon>Ascomycota</taxon>
        <taxon>Pezizomycotina</taxon>
        <taxon>Eurotiomycetes</taxon>
        <taxon>Eurotiomycetidae</taxon>
        <taxon>Onygenales</taxon>
        <taxon>Onygenales incertae sedis</taxon>
        <taxon>Polytolypa</taxon>
    </lineage>
</organism>
<feature type="domain" description="SMP-30/Gluconolactonase/LRE-like region" evidence="1">
    <location>
        <begin position="132"/>
        <end position="235"/>
    </location>
</feature>